<dbReference type="InterPro" id="IPR001017">
    <property type="entry name" value="DH_E1"/>
</dbReference>
<dbReference type="EMBL" id="FOAP01000004">
    <property type="protein sequence ID" value="SEL13066.1"/>
    <property type="molecule type" value="Genomic_DNA"/>
</dbReference>
<keyword evidence="6" id="KW-0670">Pyruvate</keyword>
<evidence type="ECO:0000256" key="4">
    <source>
        <dbReference type="RuleBase" id="RU365014"/>
    </source>
</evidence>
<feature type="domain" description="Dehydrogenase E1 component" evidence="5">
    <location>
        <begin position="18"/>
        <end position="315"/>
    </location>
</feature>
<evidence type="ECO:0000256" key="1">
    <source>
        <dbReference type="ARBA" id="ARBA00001964"/>
    </source>
</evidence>
<accession>A0A1H7MP25</accession>
<dbReference type="CDD" id="cd02000">
    <property type="entry name" value="TPP_E1_PDC_ADC_BCADC"/>
    <property type="match status" value="1"/>
</dbReference>
<dbReference type="GO" id="GO:0003863">
    <property type="term" value="F:branched-chain 2-oxo acid dehydrogenase activity"/>
    <property type="evidence" value="ECO:0007669"/>
    <property type="project" value="UniProtKB-EC"/>
</dbReference>
<dbReference type="Gene3D" id="3.40.50.970">
    <property type="match status" value="1"/>
</dbReference>
<evidence type="ECO:0000256" key="3">
    <source>
        <dbReference type="ARBA" id="ARBA00023052"/>
    </source>
</evidence>
<comment type="similarity">
    <text evidence="4">Belongs to the BCKDHA family.</text>
</comment>
<evidence type="ECO:0000313" key="6">
    <source>
        <dbReference type="EMBL" id="SEL13066.1"/>
    </source>
</evidence>
<dbReference type="GO" id="GO:0009083">
    <property type="term" value="P:branched-chain amino acid catabolic process"/>
    <property type="evidence" value="ECO:0007669"/>
    <property type="project" value="TreeGrafter"/>
</dbReference>
<comment type="catalytic activity">
    <reaction evidence="4">
        <text>N(6)-[(R)-lipoyl]-L-lysyl-[protein] + 3-methyl-2-oxobutanoate + H(+) = N(6)-[(R)-S(8)-2-methylpropanoyldihydrolipoyl]-L-lysyl-[protein] + CO2</text>
        <dbReference type="Rhea" id="RHEA:13457"/>
        <dbReference type="Rhea" id="RHEA-COMP:10474"/>
        <dbReference type="Rhea" id="RHEA-COMP:10497"/>
        <dbReference type="ChEBI" id="CHEBI:11851"/>
        <dbReference type="ChEBI" id="CHEBI:15378"/>
        <dbReference type="ChEBI" id="CHEBI:16526"/>
        <dbReference type="ChEBI" id="CHEBI:83099"/>
        <dbReference type="ChEBI" id="CHEBI:83142"/>
        <dbReference type="EC" id="1.2.4.4"/>
    </reaction>
</comment>
<dbReference type="Proteomes" id="UP000182719">
    <property type="component" value="Unassembled WGS sequence"/>
</dbReference>
<evidence type="ECO:0000256" key="2">
    <source>
        <dbReference type="ARBA" id="ARBA00023002"/>
    </source>
</evidence>
<comment type="cofactor">
    <cofactor evidence="1 4">
        <name>thiamine diphosphate</name>
        <dbReference type="ChEBI" id="CHEBI:58937"/>
    </cofactor>
</comment>
<sequence>MTPFEPRELTEAQLVTVYRAMLQSRLLDERMVSLQRQGRISFYGTGIGQEATCIASAFALRPSDWLFPGLRENAAMLLRGYPLVPYLAQLFGNAGDEAKGRQMPAHQSSRRVNQVSWSSCIGTQLPQAVGAAWAARSKGHDTVVLACLGDGATSTGDFHSAMNFAGVLQAPVIFLCQNNHWSISLHVSQQTRSETLALKASAYGFPGVRVDGNDAEAVYAATASAVARARAGQGPTFIEALTYRVGAHSSSDDPTLYQDPGEVQAWKAKDPIERLRARLIERQAWDAARDEALRGELLSELHAALSEAEALPPVPPESLFDDVYAEEPWHLTEQREELRRAVRGSRSEG</sequence>
<dbReference type="EC" id="1.2.4.4" evidence="4"/>
<dbReference type="InterPro" id="IPR029061">
    <property type="entry name" value="THDP-binding"/>
</dbReference>
<evidence type="ECO:0000313" key="7">
    <source>
        <dbReference type="Proteomes" id="UP000182719"/>
    </source>
</evidence>
<name>A0A1H7MP25_STIAU</name>
<gene>
    <name evidence="6" type="ORF">SAMN05444354_10461</name>
</gene>
<organism evidence="6 7">
    <name type="scientific">Stigmatella aurantiaca</name>
    <dbReference type="NCBI Taxonomy" id="41"/>
    <lineage>
        <taxon>Bacteria</taxon>
        <taxon>Pseudomonadati</taxon>
        <taxon>Myxococcota</taxon>
        <taxon>Myxococcia</taxon>
        <taxon>Myxococcales</taxon>
        <taxon>Cystobacterineae</taxon>
        <taxon>Archangiaceae</taxon>
        <taxon>Stigmatella</taxon>
    </lineage>
</organism>
<dbReference type="OrthoDB" id="9766715at2"/>
<dbReference type="AlphaFoldDB" id="A0A1H7MP25"/>
<dbReference type="Pfam" id="PF00676">
    <property type="entry name" value="E1_dh"/>
    <property type="match status" value="1"/>
</dbReference>
<dbReference type="PANTHER" id="PTHR43380:SF1">
    <property type="entry name" value="2-OXOISOVALERATE DEHYDROGENASE SUBUNIT ALPHA, MITOCHONDRIAL"/>
    <property type="match status" value="1"/>
</dbReference>
<proteinExistence type="inferred from homology"/>
<dbReference type="InterPro" id="IPR050771">
    <property type="entry name" value="Alpha-ketoacid_DH_E1_comp"/>
</dbReference>
<evidence type="ECO:0000259" key="5">
    <source>
        <dbReference type="Pfam" id="PF00676"/>
    </source>
</evidence>
<keyword evidence="2 4" id="KW-0560">Oxidoreductase</keyword>
<dbReference type="RefSeq" id="WP_075006130.1">
    <property type="nucleotide sequence ID" value="NZ_FOAP01000004.1"/>
</dbReference>
<reference evidence="7" key="1">
    <citation type="submission" date="2016-10" db="EMBL/GenBank/DDBJ databases">
        <authorList>
            <person name="Varghese N."/>
            <person name="Submissions S."/>
        </authorList>
    </citation>
    <scope>NUCLEOTIDE SEQUENCE [LARGE SCALE GENOMIC DNA]</scope>
    <source>
        <strain evidence="7">DSM 17044</strain>
    </source>
</reference>
<dbReference type="SUPFAM" id="SSF52518">
    <property type="entry name" value="Thiamin diphosphate-binding fold (THDP-binding)"/>
    <property type="match status" value="1"/>
</dbReference>
<comment type="function">
    <text evidence="4">The branched-chain alpha-keto dehydrogenase complex catalyzes the overall conversion of alpha-keto acids to acyl-CoA and CO(2). It contains multiple copies of three enzymatic components: branched-chain alpha-keto acid decarboxylase (E1), lipoamide acyltransferase (E2) and lipoamide dehydrogenase (E3).</text>
</comment>
<dbReference type="PANTHER" id="PTHR43380">
    <property type="entry name" value="2-OXOISOVALERATE DEHYDROGENASE SUBUNIT ALPHA, MITOCHONDRIAL"/>
    <property type="match status" value="1"/>
</dbReference>
<protein>
    <recommendedName>
        <fullName evidence="4">2-oxoisovalerate dehydrogenase subunit alpha</fullName>
        <ecNumber evidence="4">1.2.4.4</ecNumber>
    </recommendedName>
    <alternativeName>
        <fullName evidence="4">Branched-chain alpha-keto acid dehydrogenase E1 component alpha chain</fullName>
    </alternativeName>
</protein>
<keyword evidence="7" id="KW-1185">Reference proteome</keyword>
<keyword evidence="3 4" id="KW-0786">Thiamine pyrophosphate</keyword>